<dbReference type="PANTHER" id="PTHR43190:SF3">
    <property type="entry name" value="N-ACETYL-D-GLUCOSAMINE KINASE"/>
    <property type="match status" value="1"/>
</dbReference>
<dbReference type="Gene3D" id="3.30.420.40">
    <property type="match status" value="2"/>
</dbReference>
<reference evidence="2" key="1">
    <citation type="journal article" date="2020" name="mSystems">
        <title>Genome- and Community-Level Interaction Insights into Carbon Utilization and Element Cycling Functions of Hydrothermarchaeota in Hydrothermal Sediment.</title>
        <authorList>
            <person name="Zhou Z."/>
            <person name="Liu Y."/>
            <person name="Xu W."/>
            <person name="Pan J."/>
            <person name="Luo Z.H."/>
            <person name="Li M."/>
        </authorList>
    </citation>
    <scope>NUCLEOTIDE SEQUENCE [LARGE SCALE GENOMIC DNA]</scope>
    <source>
        <strain evidence="2">SpSt-125</strain>
    </source>
</reference>
<evidence type="ECO:0000313" key="2">
    <source>
        <dbReference type="EMBL" id="HEM66460.1"/>
    </source>
</evidence>
<dbReference type="InterPro" id="IPR052519">
    <property type="entry name" value="Euk-type_GlcNAc_Kinase"/>
</dbReference>
<dbReference type="Pfam" id="PF01869">
    <property type="entry name" value="BcrAD_BadFG"/>
    <property type="match status" value="1"/>
</dbReference>
<proteinExistence type="predicted"/>
<dbReference type="InterPro" id="IPR002731">
    <property type="entry name" value="ATPase_BadF"/>
</dbReference>
<accession>A0A7J2U0V4</accession>
<organism evidence="2">
    <name type="scientific">Ignisphaera aggregans</name>
    <dbReference type="NCBI Taxonomy" id="334771"/>
    <lineage>
        <taxon>Archaea</taxon>
        <taxon>Thermoproteota</taxon>
        <taxon>Thermoprotei</taxon>
        <taxon>Desulfurococcales</taxon>
        <taxon>Desulfurococcaceae</taxon>
        <taxon>Ignisphaera</taxon>
    </lineage>
</organism>
<dbReference type="CDD" id="cd24007">
    <property type="entry name" value="ASKHA_NBD_eukNAGK-like"/>
    <property type="match status" value="1"/>
</dbReference>
<evidence type="ECO:0000259" key="1">
    <source>
        <dbReference type="Pfam" id="PF01869"/>
    </source>
</evidence>
<sequence length="360" mass="39560">MALLNALYGIVLYRIYFCVLEVYRGGVVMRFVALDMGKTKTVAMMFDEGLNVLCSVLSGPGDITLDKEVVEANIRRAIDSCLRVSGLDLDGVDFIVFSWAGLDTRRDFELAWSYVGELGYPMSKVVIEHDAVTAFYAVTWGEPGVAVIAGTGAIAFGMDGRGRRARSSGWGWLVGDEGSASWIALQALNAASRAYDGRGPKTTLVERIKQFFNVEDLLDIVTIIYRTDLIDISKIALLAKIVDEEAEKGDEIARSIMVKAGEELALATYNVAQKLDMLNESIIVGGVGSVFNSRIVRKIFEEKIRELMPKAILKEPIIGYKAILGPIIIALRRLGLSVDKNVVESIIRRIEEAEKNVVQA</sequence>
<dbReference type="AlphaFoldDB" id="A0A7J2U0V4"/>
<dbReference type="PANTHER" id="PTHR43190">
    <property type="entry name" value="N-ACETYL-D-GLUCOSAMINE KINASE"/>
    <property type="match status" value="1"/>
</dbReference>
<protein>
    <recommendedName>
        <fullName evidence="1">ATPase BadF/BadG/BcrA/BcrD type domain-containing protein</fullName>
    </recommendedName>
</protein>
<comment type="caution">
    <text evidence="2">The sequence shown here is derived from an EMBL/GenBank/DDBJ whole genome shotgun (WGS) entry which is preliminary data.</text>
</comment>
<dbReference type="EMBL" id="DSEU01000015">
    <property type="protein sequence ID" value="HEM66460.1"/>
    <property type="molecule type" value="Genomic_DNA"/>
</dbReference>
<dbReference type="InterPro" id="IPR043129">
    <property type="entry name" value="ATPase_NBD"/>
</dbReference>
<dbReference type="SUPFAM" id="SSF53067">
    <property type="entry name" value="Actin-like ATPase domain"/>
    <property type="match status" value="2"/>
</dbReference>
<feature type="domain" description="ATPase BadF/BadG/BcrA/BcrD type" evidence="1">
    <location>
        <begin position="34"/>
        <end position="329"/>
    </location>
</feature>
<name>A0A7J2U0V4_9CREN</name>
<gene>
    <name evidence="2" type="ORF">ENO26_02655</name>
</gene>